<gene>
    <name evidence="8" type="ORF">JL2886_00543</name>
    <name evidence="9" type="ORF">PXK24_05035</name>
</gene>
<keyword evidence="5 6" id="KW-0472">Membrane</keyword>
<dbReference type="Proteomes" id="UP001218364">
    <property type="component" value="Unassembled WGS sequence"/>
</dbReference>
<dbReference type="RefSeq" id="WP_065270597.1">
    <property type="nucleotide sequence ID" value="NZ_CP015124.1"/>
</dbReference>
<protein>
    <submittedName>
        <fullName evidence="8">RDD family protein</fullName>
    </submittedName>
</protein>
<reference evidence="8 10" key="1">
    <citation type="submission" date="2016-04" db="EMBL/GenBank/DDBJ databases">
        <authorList>
            <person name="Evans L.H."/>
            <person name="Alamgir A."/>
            <person name="Owens N."/>
            <person name="Weber N.D."/>
            <person name="Virtaneva K."/>
            <person name="Barbian K."/>
            <person name="Babar A."/>
            <person name="Rosenke K."/>
        </authorList>
    </citation>
    <scope>NUCLEOTIDE SEQUENCE [LARGE SCALE GENOMIC DNA]</scope>
    <source>
        <strain evidence="8 10">JL2886</strain>
    </source>
</reference>
<evidence type="ECO:0000256" key="5">
    <source>
        <dbReference type="ARBA" id="ARBA00023136"/>
    </source>
</evidence>
<evidence type="ECO:0000256" key="6">
    <source>
        <dbReference type="SAM" id="Phobius"/>
    </source>
</evidence>
<dbReference type="OrthoDB" id="7270324at2"/>
<keyword evidence="2" id="KW-1003">Cell membrane</keyword>
<dbReference type="Proteomes" id="UP000092565">
    <property type="component" value="Chromosome"/>
</dbReference>
<keyword evidence="3 6" id="KW-0812">Transmembrane</keyword>
<evidence type="ECO:0000313" key="10">
    <source>
        <dbReference type="Proteomes" id="UP000092565"/>
    </source>
</evidence>
<sequence>MTALPDPDYQAEFYASVAPKRLLAWVVDSLIIFGLCMATVVMTAFVGLFIWPLLYLTIGFAYRTITIANGSATLGMRFAGIELRDLSGQRMDLQMAALHTGAYTVALAVPLLQVVSVIMMLTSARGQGLGDAILGTVMLNRRSIQR</sequence>
<dbReference type="PANTHER" id="PTHR36115:SF6">
    <property type="entry name" value="PROLINE-RICH ANTIGEN HOMOLOG"/>
    <property type="match status" value="1"/>
</dbReference>
<reference evidence="9 11" key="2">
    <citation type="submission" date="2023-02" db="EMBL/GenBank/DDBJ databases">
        <title>Population genomics of bacteria associated with diatom.</title>
        <authorList>
            <person name="Xie J."/>
            <person name="Wang H."/>
        </authorList>
    </citation>
    <scope>NUCLEOTIDE SEQUENCE [LARGE SCALE GENOMIC DNA]</scope>
    <source>
        <strain evidence="9 11">PT47_8</strain>
    </source>
</reference>
<evidence type="ECO:0000256" key="3">
    <source>
        <dbReference type="ARBA" id="ARBA00022692"/>
    </source>
</evidence>
<dbReference type="Pfam" id="PF06271">
    <property type="entry name" value="RDD"/>
    <property type="match status" value="1"/>
</dbReference>
<evidence type="ECO:0000313" key="9">
    <source>
        <dbReference type="EMBL" id="MDE4165046.1"/>
    </source>
</evidence>
<feature type="transmembrane region" description="Helical" evidence="6">
    <location>
        <begin position="30"/>
        <end position="54"/>
    </location>
</feature>
<dbReference type="EMBL" id="CP015124">
    <property type="protein sequence ID" value="ANP35474.1"/>
    <property type="molecule type" value="Genomic_DNA"/>
</dbReference>
<dbReference type="EMBL" id="JARCJK010000001">
    <property type="protein sequence ID" value="MDE4165046.1"/>
    <property type="molecule type" value="Genomic_DNA"/>
</dbReference>
<evidence type="ECO:0000256" key="4">
    <source>
        <dbReference type="ARBA" id="ARBA00022989"/>
    </source>
</evidence>
<proteinExistence type="predicted"/>
<accession>A0A1B0ZN04</accession>
<feature type="transmembrane region" description="Helical" evidence="6">
    <location>
        <begin position="60"/>
        <end position="80"/>
    </location>
</feature>
<evidence type="ECO:0000313" key="8">
    <source>
        <dbReference type="EMBL" id="ANP35474.1"/>
    </source>
</evidence>
<dbReference type="InterPro" id="IPR010432">
    <property type="entry name" value="RDD"/>
</dbReference>
<evidence type="ECO:0000256" key="2">
    <source>
        <dbReference type="ARBA" id="ARBA00022475"/>
    </source>
</evidence>
<organism evidence="8 10">
    <name type="scientific">Phaeobacter gallaeciensis</name>
    <dbReference type="NCBI Taxonomy" id="60890"/>
    <lineage>
        <taxon>Bacteria</taxon>
        <taxon>Pseudomonadati</taxon>
        <taxon>Pseudomonadota</taxon>
        <taxon>Alphaproteobacteria</taxon>
        <taxon>Rhodobacterales</taxon>
        <taxon>Roseobacteraceae</taxon>
        <taxon>Phaeobacter</taxon>
    </lineage>
</organism>
<evidence type="ECO:0000256" key="1">
    <source>
        <dbReference type="ARBA" id="ARBA00004651"/>
    </source>
</evidence>
<keyword evidence="4 6" id="KW-1133">Transmembrane helix</keyword>
<dbReference type="PANTHER" id="PTHR36115">
    <property type="entry name" value="PROLINE-RICH ANTIGEN HOMOLOG-RELATED"/>
    <property type="match status" value="1"/>
</dbReference>
<comment type="subcellular location">
    <subcellularLocation>
        <location evidence="1">Cell membrane</location>
        <topology evidence="1">Multi-pass membrane protein</topology>
    </subcellularLocation>
</comment>
<dbReference type="PATRIC" id="fig|60890.4.peg.528"/>
<dbReference type="GO" id="GO:0005886">
    <property type="term" value="C:plasma membrane"/>
    <property type="evidence" value="ECO:0007669"/>
    <property type="project" value="UniProtKB-SubCell"/>
</dbReference>
<dbReference type="AlphaFoldDB" id="A0A1B0ZN04"/>
<name>A0A1B0ZN04_9RHOB</name>
<feature type="domain" description="RDD" evidence="7">
    <location>
        <begin position="20"/>
        <end position="134"/>
    </location>
</feature>
<dbReference type="InterPro" id="IPR051791">
    <property type="entry name" value="Pra-immunoreactive"/>
</dbReference>
<evidence type="ECO:0000259" key="7">
    <source>
        <dbReference type="Pfam" id="PF06271"/>
    </source>
</evidence>
<evidence type="ECO:0000313" key="11">
    <source>
        <dbReference type="Proteomes" id="UP001218364"/>
    </source>
</evidence>
<feature type="transmembrane region" description="Helical" evidence="6">
    <location>
        <begin position="101"/>
        <end position="121"/>
    </location>
</feature>
<keyword evidence="10" id="KW-1185">Reference proteome</keyword>